<evidence type="ECO:0000256" key="9">
    <source>
        <dbReference type="ARBA" id="ARBA00048679"/>
    </source>
</evidence>
<feature type="compositionally biased region" description="Basic and acidic residues" evidence="10">
    <location>
        <begin position="316"/>
        <end position="344"/>
    </location>
</feature>
<dbReference type="InterPro" id="IPR008271">
    <property type="entry name" value="Ser/Thr_kinase_AS"/>
</dbReference>
<dbReference type="SMART" id="SM00220">
    <property type="entry name" value="S_TKc"/>
    <property type="match status" value="1"/>
</dbReference>
<evidence type="ECO:0000256" key="7">
    <source>
        <dbReference type="ARBA" id="ARBA00037982"/>
    </source>
</evidence>
<feature type="region of interest" description="Disordered" evidence="10">
    <location>
        <begin position="141"/>
        <end position="185"/>
    </location>
</feature>
<feature type="domain" description="Protein kinase" evidence="12">
    <location>
        <begin position="203"/>
        <end position="599"/>
    </location>
</feature>
<dbReference type="Proteomes" id="UP000001072">
    <property type="component" value="Unassembled WGS sequence"/>
</dbReference>
<dbReference type="GO" id="GO:0004674">
    <property type="term" value="F:protein serine/threonine kinase activity"/>
    <property type="evidence" value="ECO:0007669"/>
    <property type="project" value="UniProtKB-KW"/>
</dbReference>
<evidence type="ECO:0000256" key="5">
    <source>
        <dbReference type="ARBA" id="ARBA00022777"/>
    </source>
</evidence>
<keyword evidence="5" id="KW-0418">Kinase</keyword>
<dbReference type="FunFam" id="3.30.200.20:FF:000306">
    <property type="entry name" value="IKS protein kinase"/>
    <property type="match status" value="1"/>
</dbReference>
<dbReference type="EMBL" id="GL883178">
    <property type="protein sequence ID" value="EGF98344.1"/>
    <property type="molecule type" value="Genomic_DNA"/>
</dbReference>
<organism evidence="14">
    <name type="scientific">Melampsora larici-populina (strain 98AG31 / pathotype 3-4-7)</name>
    <name type="common">Poplar leaf rust fungus</name>
    <dbReference type="NCBI Taxonomy" id="747676"/>
    <lineage>
        <taxon>Eukaryota</taxon>
        <taxon>Fungi</taxon>
        <taxon>Dikarya</taxon>
        <taxon>Basidiomycota</taxon>
        <taxon>Pucciniomycotina</taxon>
        <taxon>Pucciniomycetes</taxon>
        <taxon>Pucciniales</taxon>
        <taxon>Melampsoraceae</taxon>
        <taxon>Melampsora</taxon>
    </lineage>
</organism>
<keyword evidence="14" id="KW-1185">Reference proteome</keyword>
<keyword evidence="6" id="KW-0067">ATP-binding</keyword>
<dbReference type="CDD" id="cd00180">
    <property type="entry name" value="PKc"/>
    <property type="match status" value="1"/>
</dbReference>
<feature type="transmembrane region" description="Helical" evidence="11">
    <location>
        <begin position="731"/>
        <end position="752"/>
    </location>
</feature>
<dbReference type="HOGENOM" id="CLU_010228_1_0_1"/>
<keyword evidence="2" id="KW-0723">Serine/threonine-protein kinase</keyword>
<dbReference type="GO" id="GO:0005634">
    <property type="term" value="C:nucleus"/>
    <property type="evidence" value="ECO:0007669"/>
    <property type="project" value="TreeGrafter"/>
</dbReference>
<feature type="region of interest" description="Disordered" evidence="10">
    <location>
        <begin position="99"/>
        <end position="123"/>
    </location>
</feature>
<comment type="catalytic activity">
    <reaction evidence="9">
        <text>L-seryl-[protein] + ATP = O-phospho-L-seryl-[protein] + ADP + H(+)</text>
        <dbReference type="Rhea" id="RHEA:17989"/>
        <dbReference type="Rhea" id="RHEA-COMP:9863"/>
        <dbReference type="Rhea" id="RHEA-COMP:11604"/>
        <dbReference type="ChEBI" id="CHEBI:15378"/>
        <dbReference type="ChEBI" id="CHEBI:29999"/>
        <dbReference type="ChEBI" id="CHEBI:30616"/>
        <dbReference type="ChEBI" id="CHEBI:83421"/>
        <dbReference type="ChEBI" id="CHEBI:456216"/>
        <dbReference type="EC" id="2.7.11.1"/>
    </reaction>
</comment>
<dbReference type="OrthoDB" id="1405469at2759"/>
<dbReference type="InParanoid" id="F4SAJ4"/>
<evidence type="ECO:0000256" key="1">
    <source>
        <dbReference type="ARBA" id="ARBA00012513"/>
    </source>
</evidence>
<dbReference type="KEGG" id="mlr:MELLADRAFT_118559"/>
<evidence type="ECO:0000256" key="2">
    <source>
        <dbReference type="ARBA" id="ARBA00022527"/>
    </source>
</evidence>
<dbReference type="Pfam" id="PF00069">
    <property type="entry name" value="Pkinase"/>
    <property type="match status" value="2"/>
</dbReference>
<evidence type="ECO:0000256" key="3">
    <source>
        <dbReference type="ARBA" id="ARBA00022679"/>
    </source>
</evidence>
<dbReference type="PROSITE" id="PS00108">
    <property type="entry name" value="PROTEIN_KINASE_ST"/>
    <property type="match status" value="1"/>
</dbReference>
<feature type="compositionally biased region" description="Polar residues" evidence="10">
    <location>
        <begin position="159"/>
        <end position="180"/>
    </location>
</feature>
<feature type="transmembrane region" description="Helical" evidence="11">
    <location>
        <begin position="772"/>
        <end position="792"/>
    </location>
</feature>
<feature type="compositionally biased region" description="Polar residues" evidence="10">
    <location>
        <begin position="141"/>
        <end position="150"/>
    </location>
</feature>
<evidence type="ECO:0000256" key="10">
    <source>
        <dbReference type="SAM" id="MobiDB-lite"/>
    </source>
</evidence>
<feature type="compositionally biased region" description="Polar residues" evidence="10">
    <location>
        <begin position="613"/>
        <end position="642"/>
    </location>
</feature>
<dbReference type="InterPro" id="IPR011009">
    <property type="entry name" value="Kinase-like_dom_sf"/>
</dbReference>
<dbReference type="InterPro" id="IPR050339">
    <property type="entry name" value="CC_SR_Kinase"/>
</dbReference>
<dbReference type="GeneID" id="18926241"/>
<keyword evidence="4" id="KW-0547">Nucleotide-binding</keyword>
<dbReference type="SUPFAM" id="SSF56112">
    <property type="entry name" value="Protein kinase-like (PK-like)"/>
    <property type="match status" value="1"/>
</dbReference>
<feature type="region of interest" description="Disordered" evidence="10">
    <location>
        <begin position="613"/>
        <end position="670"/>
    </location>
</feature>
<dbReference type="STRING" id="747676.F4SAJ4"/>
<name>F4SAJ4_MELLP</name>
<keyword evidence="11" id="KW-1133">Transmembrane helix</keyword>
<comment type="similarity">
    <text evidence="7">Belongs to the protein kinase superfamily. Ser/Thr protein kinase family. GCN2 subfamily.</text>
</comment>
<sequence>MSIVLLRRQPTGKVVLYNSHSNELSIHAEDESDMILQSDSSELLYPTKQISSTEAQRSFLTPQSSACPLCRHPFKTSNSTSFNSRDADRTTPPYTAAFLNPLRALPPPERNSHEDGNQAQWVDRPGETIIDASYFRLLSRTSTPQPSRPVTPSRRSKSRNPSLSFSPASPSIHPDTSASSIDPDEAEDLGNAYRVDGYYERFFVEELKLGRGEKGSVFLCTHVLYGHPVGHFAVKKIAVGHSGPELLKVLSEVKCLETLRHQNITQYHHAWIEKAQLSRFGPPVPVLFILMDYANGGTLDGYIETRKGAKAFKSNENQHDTDPDSHQDPEAAADVERRRQEKEQFRRRKNAHKPGPTTAAETNESYLRTNSDSQHAQNMNQLDNLHDTSRSNHGQSGLAIHLFGLEEILSFLRDTCNGLAFLHSQGILHHDLKTENVLLHWEHQNSIIPKALISDFGSSIDQSENRRRQRSTLDWVPPESLKKDPRTGQLYEVTQTGDMWQLGLVLHCLCFFRLPYTESDDIDRLREEIQRYPGYIFPSNPRDQFSIDSQSVGSHVPDRLDLPRPLMKLLAGLLCLDPSLRPSCSTVLKCIENIRQSTLAPTNGVSLATKSLNRKTTSTNGVPSSSRNTDLNVRNLNPTVNSPRDESGQLTVMKRRGYSKSSVEEEGLNTTFSNEDVHATNANVLHSRASMNKLLGRPRTSAEESRTRTPSLLGVRSSLFEQSPRHFRMQVYIGCLVIIKSAIFLSKVGTFLDGTRGTLMLTVINVVELTLCNWAITISITLIELILLIIYWS</sequence>
<dbReference type="Gene3D" id="1.10.510.10">
    <property type="entry name" value="Transferase(Phosphotransferase) domain 1"/>
    <property type="match status" value="1"/>
</dbReference>
<evidence type="ECO:0000256" key="4">
    <source>
        <dbReference type="ARBA" id="ARBA00022741"/>
    </source>
</evidence>
<dbReference type="AlphaFoldDB" id="F4SAJ4"/>
<dbReference type="InterPro" id="IPR000719">
    <property type="entry name" value="Prot_kinase_dom"/>
</dbReference>
<dbReference type="PANTHER" id="PTHR11042:SF138">
    <property type="entry name" value="SERINE_THREONINE-PROTEIN KINASE IKS1-RELATED"/>
    <property type="match status" value="1"/>
</dbReference>
<keyword evidence="11" id="KW-0812">Transmembrane</keyword>
<evidence type="ECO:0000313" key="14">
    <source>
        <dbReference type="Proteomes" id="UP000001072"/>
    </source>
</evidence>
<dbReference type="PANTHER" id="PTHR11042">
    <property type="entry name" value="EUKARYOTIC TRANSLATION INITIATION FACTOR 2-ALPHA KINASE EIF2-ALPHA KINASE -RELATED"/>
    <property type="match status" value="1"/>
</dbReference>
<dbReference type="RefSeq" id="XP_007418400.1">
    <property type="nucleotide sequence ID" value="XM_007418338.1"/>
</dbReference>
<dbReference type="GO" id="GO:0005737">
    <property type="term" value="C:cytoplasm"/>
    <property type="evidence" value="ECO:0007669"/>
    <property type="project" value="TreeGrafter"/>
</dbReference>
<protein>
    <recommendedName>
        <fullName evidence="1">non-specific serine/threonine protein kinase</fullName>
        <ecNumber evidence="1">2.7.11.1</ecNumber>
    </recommendedName>
</protein>
<evidence type="ECO:0000259" key="12">
    <source>
        <dbReference type="PROSITE" id="PS50011"/>
    </source>
</evidence>
<evidence type="ECO:0000256" key="11">
    <source>
        <dbReference type="SAM" id="Phobius"/>
    </source>
</evidence>
<evidence type="ECO:0000256" key="8">
    <source>
        <dbReference type="ARBA" id="ARBA00047899"/>
    </source>
</evidence>
<dbReference type="Gene3D" id="3.30.200.20">
    <property type="entry name" value="Phosphorylase Kinase, domain 1"/>
    <property type="match status" value="1"/>
</dbReference>
<comment type="catalytic activity">
    <reaction evidence="8">
        <text>L-threonyl-[protein] + ATP = O-phospho-L-threonyl-[protein] + ADP + H(+)</text>
        <dbReference type="Rhea" id="RHEA:46608"/>
        <dbReference type="Rhea" id="RHEA-COMP:11060"/>
        <dbReference type="Rhea" id="RHEA-COMP:11605"/>
        <dbReference type="ChEBI" id="CHEBI:15378"/>
        <dbReference type="ChEBI" id="CHEBI:30013"/>
        <dbReference type="ChEBI" id="CHEBI:30616"/>
        <dbReference type="ChEBI" id="CHEBI:61977"/>
        <dbReference type="ChEBI" id="CHEBI:456216"/>
        <dbReference type="EC" id="2.7.11.1"/>
    </reaction>
</comment>
<feature type="region of interest" description="Disordered" evidence="10">
    <location>
        <begin position="314"/>
        <end position="364"/>
    </location>
</feature>
<dbReference type="eggNOG" id="KOG0032">
    <property type="taxonomic scope" value="Eukaryota"/>
</dbReference>
<evidence type="ECO:0000256" key="6">
    <source>
        <dbReference type="ARBA" id="ARBA00022840"/>
    </source>
</evidence>
<dbReference type="GO" id="GO:0005524">
    <property type="term" value="F:ATP binding"/>
    <property type="evidence" value="ECO:0007669"/>
    <property type="project" value="UniProtKB-KW"/>
</dbReference>
<dbReference type="VEuPathDB" id="FungiDB:MELLADRAFT_118559"/>
<gene>
    <name evidence="13" type="ORF">MELLADRAFT_118559</name>
</gene>
<keyword evidence="11" id="KW-0472">Membrane</keyword>
<reference evidence="14" key="1">
    <citation type="journal article" date="2011" name="Proc. Natl. Acad. Sci. U.S.A.">
        <title>Obligate biotrophy features unraveled by the genomic analysis of rust fungi.</title>
        <authorList>
            <person name="Duplessis S."/>
            <person name="Cuomo C.A."/>
            <person name="Lin Y.-C."/>
            <person name="Aerts A."/>
            <person name="Tisserant E."/>
            <person name="Veneault-Fourrey C."/>
            <person name="Joly D.L."/>
            <person name="Hacquard S."/>
            <person name="Amselem J."/>
            <person name="Cantarel B.L."/>
            <person name="Chiu R."/>
            <person name="Coutinho P.M."/>
            <person name="Feau N."/>
            <person name="Field M."/>
            <person name="Frey P."/>
            <person name="Gelhaye E."/>
            <person name="Goldberg J."/>
            <person name="Grabherr M.G."/>
            <person name="Kodira C.D."/>
            <person name="Kohler A."/>
            <person name="Kuees U."/>
            <person name="Lindquist E.A."/>
            <person name="Lucas S.M."/>
            <person name="Mago R."/>
            <person name="Mauceli E."/>
            <person name="Morin E."/>
            <person name="Murat C."/>
            <person name="Pangilinan J.L."/>
            <person name="Park R."/>
            <person name="Pearson M."/>
            <person name="Quesneville H."/>
            <person name="Rouhier N."/>
            <person name="Sakthikumar S."/>
            <person name="Salamov A.A."/>
            <person name="Schmutz J."/>
            <person name="Selles B."/>
            <person name="Shapiro H."/>
            <person name="Tanguay P."/>
            <person name="Tuskan G.A."/>
            <person name="Henrissat B."/>
            <person name="Van de Peer Y."/>
            <person name="Rouze P."/>
            <person name="Ellis J.G."/>
            <person name="Dodds P.N."/>
            <person name="Schein J.E."/>
            <person name="Zhong S."/>
            <person name="Hamelin R.C."/>
            <person name="Grigoriev I.V."/>
            <person name="Szabo L.J."/>
            <person name="Martin F."/>
        </authorList>
    </citation>
    <scope>NUCLEOTIDE SEQUENCE [LARGE SCALE GENOMIC DNA]</scope>
    <source>
        <strain evidence="14">98AG31 / pathotype 3-4-7</strain>
    </source>
</reference>
<dbReference type="PROSITE" id="PS50011">
    <property type="entry name" value="PROTEIN_KINASE_DOM"/>
    <property type="match status" value="1"/>
</dbReference>
<keyword evidence="3" id="KW-0808">Transferase</keyword>
<evidence type="ECO:0000313" key="13">
    <source>
        <dbReference type="EMBL" id="EGF98344.1"/>
    </source>
</evidence>
<dbReference type="EC" id="2.7.11.1" evidence="1"/>
<proteinExistence type="inferred from homology"/>
<accession>F4SAJ4</accession>
<dbReference type="eggNOG" id="KOG1989">
    <property type="taxonomic scope" value="Eukaryota"/>
</dbReference>